<reference evidence="1" key="1">
    <citation type="journal article" date="2020" name="mSystems">
        <title>Genome- and Community-Level Interaction Insights into Carbon Utilization and Element Cycling Functions of Hydrothermarchaeota in Hydrothermal Sediment.</title>
        <authorList>
            <person name="Zhou Z."/>
            <person name="Liu Y."/>
            <person name="Xu W."/>
            <person name="Pan J."/>
            <person name="Luo Z.H."/>
            <person name="Li M."/>
        </authorList>
    </citation>
    <scope>NUCLEOTIDE SEQUENCE [LARGE SCALE GENOMIC DNA]</scope>
    <source>
        <strain evidence="1">SpSt-258</strain>
    </source>
</reference>
<gene>
    <name evidence="1" type="ORF">ENP86_05120</name>
</gene>
<dbReference type="EMBL" id="DSKY01000014">
    <property type="protein sequence ID" value="HDY58918.1"/>
    <property type="molecule type" value="Genomic_DNA"/>
</dbReference>
<accession>A0A7V0Z5C4</accession>
<name>A0A7V0Z5C4_UNCW3</name>
<dbReference type="InterPro" id="IPR019283">
    <property type="entry name" value="DUF2330"/>
</dbReference>
<comment type="caution">
    <text evidence="1">The sequence shown here is derived from an EMBL/GenBank/DDBJ whole genome shotgun (WGS) entry which is preliminary data.</text>
</comment>
<dbReference type="AlphaFoldDB" id="A0A7V0Z5C4"/>
<evidence type="ECO:0000313" key="1">
    <source>
        <dbReference type="EMBL" id="HDY58918.1"/>
    </source>
</evidence>
<proteinExistence type="predicted"/>
<organism evidence="1">
    <name type="scientific">candidate division WOR-3 bacterium</name>
    <dbReference type="NCBI Taxonomy" id="2052148"/>
    <lineage>
        <taxon>Bacteria</taxon>
        <taxon>Bacteria division WOR-3</taxon>
    </lineage>
</organism>
<sequence>MKRILNILPILCAISLADRGLIPFNPDVSIFEPNQRAMIAWNGREEILLLSTDLHSSDSTMVLEVLPLPSEPAVKKGDLETFKRAIKLINSRISILDKGVRFDSEDKIPPPAEITFHEKIGAHDISVVHLLATQNFVDWVRDYLKSLGFDREIISDAQKELVESYIGEGFSYFVFDVVSLNKEMKTLEPIQYRFKTERLFYPLKITSLSSGNTTIELLILTPKMLSRFSGISIKRINLTHEPITITSDDLREINEDMYELLKENTEMKLRIWKIEGGLSSFEQDLIAK</sequence>
<protein>
    <submittedName>
        <fullName evidence="1">DUF2330 domain-containing protein</fullName>
    </submittedName>
</protein>
<dbReference type="Pfam" id="PF10092">
    <property type="entry name" value="DUF2330"/>
    <property type="match status" value="1"/>
</dbReference>